<reference evidence="1 2" key="1">
    <citation type="journal article" date="2019" name="Nat. Ecol. Evol.">
        <title>Megaphylogeny resolves global patterns of mushroom evolution.</title>
        <authorList>
            <person name="Varga T."/>
            <person name="Krizsan K."/>
            <person name="Foldi C."/>
            <person name="Dima B."/>
            <person name="Sanchez-Garcia M."/>
            <person name="Sanchez-Ramirez S."/>
            <person name="Szollosi G.J."/>
            <person name="Szarkandi J.G."/>
            <person name="Papp V."/>
            <person name="Albert L."/>
            <person name="Andreopoulos W."/>
            <person name="Angelini C."/>
            <person name="Antonin V."/>
            <person name="Barry K.W."/>
            <person name="Bougher N.L."/>
            <person name="Buchanan P."/>
            <person name="Buyck B."/>
            <person name="Bense V."/>
            <person name="Catcheside P."/>
            <person name="Chovatia M."/>
            <person name="Cooper J."/>
            <person name="Damon W."/>
            <person name="Desjardin D."/>
            <person name="Finy P."/>
            <person name="Geml J."/>
            <person name="Haridas S."/>
            <person name="Hughes K."/>
            <person name="Justo A."/>
            <person name="Karasinski D."/>
            <person name="Kautmanova I."/>
            <person name="Kiss B."/>
            <person name="Kocsube S."/>
            <person name="Kotiranta H."/>
            <person name="LaButti K.M."/>
            <person name="Lechner B.E."/>
            <person name="Liimatainen K."/>
            <person name="Lipzen A."/>
            <person name="Lukacs Z."/>
            <person name="Mihaltcheva S."/>
            <person name="Morgado L.N."/>
            <person name="Niskanen T."/>
            <person name="Noordeloos M.E."/>
            <person name="Ohm R.A."/>
            <person name="Ortiz-Santana B."/>
            <person name="Ovrebo C."/>
            <person name="Racz N."/>
            <person name="Riley R."/>
            <person name="Savchenko A."/>
            <person name="Shiryaev A."/>
            <person name="Soop K."/>
            <person name="Spirin V."/>
            <person name="Szebenyi C."/>
            <person name="Tomsovsky M."/>
            <person name="Tulloss R.E."/>
            <person name="Uehling J."/>
            <person name="Grigoriev I.V."/>
            <person name="Vagvolgyi C."/>
            <person name="Papp T."/>
            <person name="Martin F.M."/>
            <person name="Miettinen O."/>
            <person name="Hibbett D.S."/>
            <person name="Nagy L.G."/>
        </authorList>
    </citation>
    <scope>NUCLEOTIDE SEQUENCE [LARGE SCALE GENOMIC DNA]</scope>
    <source>
        <strain evidence="1 2">CBS 962.96</strain>
    </source>
</reference>
<keyword evidence="2" id="KW-1185">Reference proteome</keyword>
<proteinExistence type="predicted"/>
<dbReference type="Proteomes" id="UP000297245">
    <property type="component" value="Unassembled WGS sequence"/>
</dbReference>
<gene>
    <name evidence="1" type="ORF">K435DRAFT_970500</name>
</gene>
<protein>
    <submittedName>
        <fullName evidence="1">Uncharacterized protein</fullName>
    </submittedName>
</protein>
<sequence>MDTLKMELRDAQASITKMESTRDLSSVQHTKIVTAGTEFSDEEFVETLDKLLGHVDMAQVHADPVDCVSETELDTEGALAMVNTSQFEFLKAPPDRRDTAWHLKRLDVVTALEDELCRAQHAEISEERELFRLQVLVERARLKVMVQRSLAQKKKERREMLARASHELRRQLKNTRFQL</sequence>
<dbReference type="OrthoDB" id="10328501at2759"/>
<dbReference type="EMBL" id="ML179522">
    <property type="protein sequence ID" value="THU85921.1"/>
    <property type="molecule type" value="Genomic_DNA"/>
</dbReference>
<evidence type="ECO:0000313" key="1">
    <source>
        <dbReference type="EMBL" id="THU85921.1"/>
    </source>
</evidence>
<dbReference type="AlphaFoldDB" id="A0A4S8LBA5"/>
<accession>A0A4S8LBA5</accession>
<organism evidence="1 2">
    <name type="scientific">Dendrothele bispora (strain CBS 962.96)</name>
    <dbReference type="NCBI Taxonomy" id="1314807"/>
    <lineage>
        <taxon>Eukaryota</taxon>
        <taxon>Fungi</taxon>
        <taxon>Dikarya</taxon>
        <taxon>Basidiomycota</taxon>
        <taxon>Agaricomycotina</taxon>
        <taxon>Agaricomycetes</taxon>
        <taxon>Agaricomycetidae</taxon>
        <taxon>Agaricales</taxon>
        <taxon>Agaricales incertae sedis</taxon>
        <taxon>Dendrothele</taxon>
    </lineage>
</organism>
<evidence type="ECO:0000313" key="2">
    <source>
        <dbReference type="Proteomes" id="UP000297245"/>
    </source>
</evidence>
<name>A0A4S8LBA5_DENBC</name>